<feature type="compositionally biased region" description="Polar residues" evidence="1">
    <location>
        <begin position="22"/>
        <end position="49"/>
    </location>
</feature>
<dbReference type="AlphaFoldDB" id="A0A812WCN8"/>
<proteinExistence type="predicted"/>
<dbReference type="EMBL" id="CAJNJA010032501">
    <property type="protein sequence ID" value="CAE7667843.1"/>
    <property type="molecule type" value="Genomic_DNA"/>
</dbReference>
<keyword evidence="3" id="KW-1185">Reference proteome</keyword>
<feature type="non-terminal residue" evidence="2">
    <location>
        <position position="83"/>
    </location>
</feature>
<feature type="region of interest" description="Disordered" evidence="1">
    <location>
        <begin position="22"/>
        <end position="65"/>
    </location>
</feature>
<comment type="caution">
    <text evidence="2">The sequence shown here is derived from an EMBL/GenBank/DDBJ whole genome shotgun (WGS) entry which is preliminary data.</text>
</comment>
<gene>
    <name evidence="2" type="ORF">SNEC2469_LOCUS19089</name>
</gene>
<dbReference type="Proteomes" id="UP000601435">
    <property type="component" value="Unassembled WGS sequence"/>
</dbReference>
<feature type="non-terminal residue" evidence="2">
    <location>
        <position position="1"/>
    </location>
</feature>
<accession>A0A812WCN8</accession>
<reference evidence="2" key="1">
    <citation type="submission" date="2021-02" db="EMBL/GenBank/DDBJ databases">
        <authorList>
            <person name="Dougan E. K."/>
            <person name="Rhodes N."/>
            <person name="Thang M."/>
            <person name="Chan C."/>
        </authorList>
    </citation>
    <scope>NUCLEOTIDE SEQUENCE</scope>
</reference>
<evidence type="ECO:0000313" key="3">
    <source>
        <dbReference type="Proteomes" id="UP000601435"/>
    </source>
</evidence>
<evidence type="ECO:0000256" key="1">
    <source>
        <dbReference type="SAM" id="MobiDB-lite"/>
    </source>
</evidence>
<dbReference type="OrthoDB" id="416534at2759"/>
<organism evidence="2 3">
    <name type="scientific">Symbiodinium necroappetens</name>
    <dbReference type="NCBI Taxonomy" id="1628268"/>
    <lineage>
        <taxon>Eukaryota</taxon>
        <taxon>Sar</taxon>
        <taxon>Alveolata</taxon>
        <taxon>Dinophyceae</taxon>
        <taxon>Suessiales</taxon>
        <taxon>Symbiodiniaceae</taxon>
        <taxon>Symbiodinium</taxon>
    </lineage>
</organism>
<sequence>DPPMTARLTRKAPPAEELQVQVVPSTATSVPRRQNSTMSRQDQFVSSRGSTRRWETPPPPPQTLAVRASGFQWVEKQANASSA</sequence>
<name>A0A812WCN8_9DINO</name>
<protein>
    <submittedName>
        <fullName evidence="2">Uncharacterized protein</fullName>
    </submittedName>
</protein>
<evidence type="ECO:0000313" key="2">
    <source>
        <dbReference type="EMBL" id="CAE7667843.1"/>
    </source>
</evidence>